<evidence type="ECO:0000259" key="7">
    <source>
        <dbReference type="PROSITE" id="PS50888"/>
    </source>
</evidence>
<dbReference type="Proteomes" id="UP000030645">
    <property type="component" value="Unassembled WGS sequence"/>
</dbReference>
<feature type="compositionally biased region" description="Basic residues" evidence="6">
    <location>
        <begin position="128"/>
        <end position="138"/>
    </location>
</feature>
<dbReference type="AlphaFoldDB" id="W9R7Y4"/>
<organism evidence="8 9">
    <name type="scientific">Morus notabilis</name>
    <dbReference type="NCBI Taxonomy" id="981085"/>
    <lineage>
        <taxon>Eukaryota</taxon>
        <taxon>Viridiplantae</taxon>
        <taxon>Streptophyta</taxon>
        <taxon>Embryophyta</taxon>
        <taxon>Tracheophyta</taxon>
        <taxon>Spermatophyta</taxon>
        <taxon>Magnoliopsida</taxon>
        <taxon>eudicotyledons</taxon>
        <taxon>Gunneridae</taxon>
        <taxon>Pentapetalae</taxon>
        <taxon>rosids</taxon>
        <taxon>fabids</taxon>
        <taxon>Rosales</taxon>
        <taxon>Moraceae</taxon>
        <taxon>Moreae</taxon>
        <taxon>Morus</taxon>
    </lineage>
</organism>
<dbReference type="Pfam" id="PF00010">
    <property type="entry name" value="HLH"/>
    <property type="match status" value="1"/>
</dbReference>
<feature type="compositionally biased region" description="Low complexity" evidence="6">
    <location>
        <begin position="222"/>
        <end position="232"/>
    </location>
</feature>
<sequence>MALETVVFSQDPFGYGFKDFYSLLGGPGGANWGYDLCLQQQQEDQESLEEDKSLIGIFDNRILDQTVHANWDYSSSPPSVPHNINNELGIMSDPYSSPEACTVDQSYSPPASADPAVAEQAPSTATVGRRKRRRTRSSKNKEELENQRMTHIAVERNRRKQMNEYLAVLRSLMPPSYVQRGDQASIVGGAINFVKELEQFLQSMESQHKRAKKQDKDEDGFSSPVSSPSSSPLAEFFTFPQYSTRATAQNASTENRDSSVNNNNNNNNNNNSNRWAAADIEVTMVDSHANLKILSKKRPRLLLKMVASLQALHFSILHLNVTTVDQMVLYSVSVKIEEGCQLNTVDEIAAAVNQMLGRIQEEPSFT</sequence>
<dbReference type="GO" id="GO:0045893">
    <property type="term" value="P:positive regulation of DNA-templated transcription"/>
    <property type="evidence" value="ECO:0007669"/>
    <property type="project" value="TreeGrafter"/>
</dbReference>
<dbReference type="InterPro" id="IPR011598">
    <property type="entry name" value="bHLH_dom"/>
</dbReference>
<dbReference type="GO" id="GO:0003700">
    <property type="term" value="F:DNA-binding transcription factor activity"/>
    <property type="evidence" value="ECO:0007669"/>
    <property type="project" value="InterPro"/>
</dbReference>
<evidence type="ECO:0000256" key="1">
    <source>
        <dbReference type="ARBA" id="ARBA00004123"/>
    </source>
</evidence>
<keyword evidence="2" id="KW-0805">Transcription regulation</keyword>
<feature type="compositionally biased region" description="Basic and acidic residues" evidence="6">
    <location>
        <begin position="139"/>
        <end position="150"/>
    </location>
</feature>
<dbReference type="FunFam" id="4.10.280.10:FF:000050">
    <property type="entry name" value="Basic helix-loop-helix transcription factor"/>
    <property type="match status" value="1"/>
</dbReference>
<feature type="region of interest" description="Disordered" evidence="6">
    <location>
        <begin position="205"/>
        <end position="234"/>
    </location>
</feature>
<keyword evidence="5" id="KW-0539">Nucleus</keyword>
<protein>
    <recommendedName>
        <fullName evidence="7">BHLH domain-containing protein</fullName>
    </recommendedName>
</protein>
<dbReference type="Gene3D" id="4.10.280.10">
    <property type="entry name" value="Helix-loop-helix DNA-binding domain"/>
    <property type="match status" value="1"/>
</dbReference>
<dbReference type="GO" id="GO:0010052">
    <property type="term" value="P:guard cell differentiation"/>
    <property type="evidence" value="ECO:0007669"/>
    <property type="project" value="InterPro"/>
</dbReference>
<dbReference type="GO" id="GO:0046983">
    <property type="term" value="F:protein dimerization activity"/>
    <property type="evidence" value="ECO:0007669"/>
    <property type="project" value="InterPro"/>
</dbReference>
<dbReference type="InterPro" id="IPR054502">
    <property type="entry name" value="bHLH-TF_ACT-like_plant"/>
</dbReference>
<keyword evidence="9" id="KW-1185">Reference proteome</keyword>
<name>W9R7Y4_9ROSA</name>
<accession>W9R7Y4</accession>
<dbReference type="OrthoDB" id="684567at2759"/>
<dbReference type="GO" id="GO:0003677">
    <property type="term" value="F:DNA binding"/>
    <property type="evidence" value="ECO:0007669"/>
    <property type="project" value="UniProtKB-KW"/>
</dbReference>
<proteinExistence type="predicted"/>
<dbReference type="InterPro" id="IPR044283">
    <property type="entry name" value="FAMA/SPEECHLESS/MUTE-like"/>
</dbReference>
<dbReference type="Pfam" id="PF22754">
    <property type="entry name" value="bHLH-TF_ACT-like_plant"/>
    <property type="match status" value="1"/>
</dbReference>
<keyword evidence="4" id="KW-0804">Transcription</keyword>
<feature type="region of interest" description="Disordered" evidence="6">
    <location>
        <begin position="247"/>
        <end position="273"/>
    </location>
</feature>
<dbReference type="CDD" id="cd11448">
    <property type="entry name" value="bHLH_AtFAMA_like"/>
    <property type="match status" value="1"/>
</dbReference>
<feature type="region of interest" description="Disordered" evidence="6">
    <location>
        <begin position="99"/>
        <end position="150"/>
    </location>
</feature>
<gene>
    <name evidence="8" type="ORF">L484_026077</name>
</gene>
<dbReference type="GO" id="GO:0005634">
    <property type="term" value="C:nucleus"/>
    <property type="evidence" value="ECO:0007669"/>
    <property type="project" value="UniProtKB-SubCell"/>
</dbReference>
<dbReference type="eggNOG" id="ENOG502QSWD">
    <property type="taxonomic scope" value="Eukaryota"/>
</dbReference>
<feature type="compositionally biased region" description="Low complexity" evidence="6">
    <location>
        <begin position="261"/>
        <end position="273"/>
    </location>
</feature>
<dbReference type="KEGG" id="mnt:21408746"/>
<dbReference type="SUPFAM" id="SSF47459">
    <property type="entry name" value="HLH, helix-loop-helix DNA-binding domain"/>
    <property type="match status" value="1"/>
</dbReference>
<dbReference type="InterPro" id="IPR036638">
    <property type="entry name" value="HLH_DNA-bd_sf"/>
</dbReference>
<dbReference type="PANTHER" id="PTHR46684:SF16">
    <property type="entry name" value="TRANSCRIPTION FACTOR BHLH67-LIKE ISOFORM X2"/>
    <property type="match status" value="1"/>
</dbReference>
<evidence type="ECO:0000313" key="8">
    <source>
        <dbReference type="EMBL" id="EXB75601.1"/>
    </source>
</evidence>
<evidence type="ECO:0000256" key="3">
    <source>
        <dbReference type="ARBA" id="ARBA00023125"/>
    </source>
</evidence>
<dbReference type="SMART" id="SM00353">
    <property type="entry name" value="HLH"/>
    <property type="match status" value="1"/>
</dbReference>
<evidence type="ECO:0000256" key="2">
    <source>
        <dbReference type="ARBA" id="ARBA00023015"/>
    </source>
</evidence>
<comment type="subcellular location">
    <subcellularLocation>
        <location evidence="1">Nucleus</location>
    </subcellularLocation>
</comment>
<feature type="domain" description="BHLH" evidence="7">
    <location>
        <begin position="146"/>
        <end position="197"/>
    </location>
</feature>
<evidence type="ECO:0000313" key="9">
    <source>
        <dbReference type="Proteomes" id="UP000030645"/>
    </source>
</evidence>
<dbReference type="EMBL" id="KE344683">
    <property type="protein sequence ID" value="EXB75601.1"/>
    <property type="molecule type" value="Genomic_DNA"/>
</dbReference>
<evidence type="ECO:0000256" key="5">
    <source>
        <dbReference type="ARBA" id="ARBA00023242"/>
    </source>
</evidence>
<evidence type="ECO:0000256" key="6">
    <source>
        <dbReference type="SAM" id="MobiDB-lite"/>
    </source>
</evidence>
<keyword evidence="3" id="KW-0238">DNA-binding</keyword>
<dbReference type="PROSITE" id="PS50888">
    <property type="entry name" value="BHLH"/>
    <property type="match status" value="1"/>
</dbReference>
<dbReference type="STRING" id="981085.W9R7Y4"/>
<reference evidence="9" key="1">
    <citation type="submission" date="2013-01" db="EMBL/GenBank/DDBJ databases">
        <title>Draft Genome Sequence of a Mulberry Tree, Morus notabilis C.K. Schneid.</title>
        <authorList>
            <person name="He N."/>
            <person name="Zhao S."/>
        </authorList>
    </citation>
    <scope>NUCLEOTIDE SEQUENCE</scope>
</reference>
<dbReference type="PANTHER" id="PTHR46684">
    <property type="entry name" value="TRANSCRIPTION FACTOR FAMA"/>
    <property type="match status" value="1"/>
</dbReference>
<evidence type="ECO:0000256" key="4">
    <source>
        <dbReference type="ARBA" id="ARBA00023163"/>
    </source>
</evidence>